<evidence type="ECO:0000313" key="1">
    <source>
        <dbReference type="EMBL" id="EUC57088.1"/>
    </source>
</evidence>
<sequence>MVMIGPLGRPFEHSRNTSLLMCSTSQGYAT</sequence>
<comment type="caution">
    <text evidence="1">The sequence shown here is derived from an EMBL/GenBank/DDBJ whole genome shotgun (WGS) entry which is preliminary data.</text>
</comment>
<dbReference type="AlphaFoldDB" id="X8J461"/>
<dbReference type="EMBL" id="JATN01000322">
    <property type="protein sequence ID" value="EUC57088.1"/>
    <property type="molecule type" value="Genomic_DNA"/>
</dbReference>
<proteinExistence type="predicted"/>
<reference evidence="2" key="1">
    <citation type="journal article" date="2014" name="Genome Announc.">
        <title>Draft genome sequence of the plant-pathogenic soil fungus Rhizoctonia solani anastomosis group 3 strain Rhs1AP.</title>
        <authorList>
            <person name="Cubeta M.A."/>
            <person name="Thomas E."/>
            <person name="Dean R.A."/>
            <person name="Jabaji S."/>
            <person name="Neate S.M."/>
            <person name="Tavantzis S."/>
            <person name="Toda T."/>
            <person name="Vilgalys R."/>
            <person name="Bharathan N."/>
            <person name="Fedorova-Abrams N."/>
            <person name="Pakala S.B."/>
            <person name="Pakala S.M."/>
            <person name="Zafar N."/>
            <person name="Joardar V."/>
            <person name="Losada L."/>
            <person name="Nierman W.C."/>
        </authorList>
    </citation>
    <scope>NUCLEOTIDE SEQUENCE [LARGE SCALE GENOMIC DNA]</scope>
    <source>
        <strain evidence="2">AG-3</strain>
    </source>
</reference>
<accession>X8J461</accession>
<name>X8J461_9AGAM</name>
<evidence type="ECO:0000313" key="2">
    <source>
        <dbReference type="Proteomes" id="UP000030108"/>
    </source>
</evidence>
<gene>
    <name evidence="1" type="ORF">RSOL_208130</name>
</gene>
<protein>
    <submittedName>
        <fullName evidence="1">Uncharacterized protein</fullName>
    </submittedName>
</protein>
<organism evidence="1 2">
    <name type="scientific">Rhizoctonia solani AG-3 Rhs1AP</name>
    <dbReference type="NCBI Taxonomy" id="1086054"/>
    <lineage>
        <taxon>Eukaryota</taxon>
        <taxon>Fungi</taxon>
        <taxon>Dikarya</taxon>
        <taxon>Basidiomycota</taxon>
        <taxon>Agaricomycotina</taxon>
        <taxon>Agaricomycetes</taxon>
        <taxon>Cantharellales</taxon>
        <taxon>Ceratobasidiaceae</taxon>
        <taxon>Rhizoctonia</taxon>
    </lineage>
</organism>
<dbReference type="Proteomes" id="UP000030108">
    <property type="component" value="Unassembled WGS sequence"/>
</dbReference>